<keyword evidence="1" id="KW-1133">Transmembrane helix</keyword>
<sequence length="222" mass="24995">MYWYVFFVSVYELYKQYNPCIEFEDSKIRTGPAPVPCFTNQDTPADCCSLKELQRQMRVVSPRRKGTRNLEHINQYSVRNSTQMCRGWLKTLWMEYKATDVRSGRRRLGAAAMKLPCSFWFVLLFGAGGLVLFIHLQEISEMVQQQVPEQTTEASAGYSKPGTASLMLLRKISPHVSVLCEKARSGTSSGNFAAARLLTARGYSRASGVSRVISCRVPLGSE</sequence>
<keyword evidence="3" id="KW-1185">Reference proteome</keyword>
<feature type="transmembrane region" description="Helical" evidence="1">
    <location>
        <begin position="115"/>
        <end position="136"/>
    </location>
</feature>
<comment type="caution">
    <text evidence="2">The sequence shown here is derived from an EMBL/GenBank/DDBJ whole genome shotgun (WGS) entry which is preliminary data.</text>
</comment>
<dbReference type="AlphaFoldDB" id="A0A9Q1FZZ8"/>
<reference evidence="2" key="1">
    <citation type="journal article" date="2023" name="Science">
        <title>Genome structures resolve the early diversification of teleost fishes.</title>
        <authorList>
            <person name="Parey E."/>
            <person name="Louis A."/>
            <person name="Montfort J."/>
            <person name="Bouchez O."/>
            <person name="Roques C."/>
            <person name="Iampietro C."/>
            <person name="Lluch J."/>
            <person name="Castinel A."/>
            <person name="Donnadieu C."/>
            <person name="Desvignes T."/>
            <person name="Floi Bucao C."/>
            <person name="Jouanno E."/>
            <person name="Wen M."/>
            <person name="Mejri S."/>
            <person name="Dirks R."/>
            <person name="Jansen H."/>
            <person name="Henkel C."/>
            <person name="Chen W.J."/>
            <person name="Zahm M."/>
            <person name="Cabau C."/>
            <person name="Klopp C."/>
            <person name="Thompson A.W."/>
            <person name="Robinson-Rechavi M."/>
            <person name="Braasch I."/>
            <person name="Lecointre G."/>
            <person name="Bobe J."/>
            <person name="Postlethwait J.H."/>
            <person name="Berthelot C."/>
            <person name="Roest Crollius H."/>
            <person name="Guiguen Y."/>
        </authorList>
    </citation>
    <scope>NUCLEOTIDE SEQUENCE</scope>
    <source>
        <strain evidence="2">WJC10195</strain>
    </source>
</reference>
<keyword evidence="1" id="KW-0472">Membrane</keyword>
<accession>A0A9Q1FZZ8</accession>
<evidence type="ECO:0000313" key="2">
    <source>
        <dbReference type="EMBL" id="KAJ8370360.1"/>
    </source>
</evidence>
<organism evidence="2 3">
    <name type="scientific">Synaphobranchus kaupii</name>
    <name type="common">Kaup's arrowtooth eel</name>
    <dbReference type="NCBI Taxonomy" id="118154"/>
    <lineage>
        <taxon>Eukaryota</taxon>
        <taxon>Metazoa</taxon>
        <taxon>Chordata</taxon>
        <taxon>Craniata</taxon>
        <taxon>Vertebrata</taxon>
        <taxon>Euteleostomi</taxon>
        <taxon>Actinopterygii</taxon>
        <taxon>Neopterygii</taxon>
        <taxon>Teleostei</taxon>
        <taxon>Anguilliformes</taxon>
        <taxon>Synaphobranchidae</taxon>
        <taxon>Synaphobranchus</taxon>
    </lineage>
</organism>
<protein>
    <submittedName>
        <fullName evidence="2">Uncharacterized protein</fullName>
    </submittedName>
</protein>
<proteinExistence type="predicted"/>
<gene>
    <name evidence="2" type="ORF">SKAU_G00103880</name>
</gene>
<dbReference type="EMBL" id="JAINUF010000003">
    <property type="protein sequence ID" value="KAJ8370360.1"/>
    <property type="molecule type" value="Genomic_DNA"/>
</dbReference>
<name>A0A9Q1FZZ8_SYNKA</name>
<dbReference type="OrthoDB" id="10527016at2759"/>
<evidence type="ECO:0000256" key="1">
    <source>
        <dbReference type="SAM" id="Phobius"/>
    </source>
</evidence>
<dbReference type="Proteomes" id="UP001152622">
    <property type="component" value="Chromosome 3"/>
</dbReference>
<evidence type="ECO:0000313" key="3">
    <source>
        <dbReference type="Proteomes" id="UP001152622"/>
    </source>
</evidence>
<keyword evidence="1" id="KW-0812">Transmembrane</keyword>